<dbReference type="SUPFAM" id="SSF50156">
    <property type="entry name" value="PDZ domain-like"/>
    <property type="match status" value="2"/>
</dbReference>
<evidence type="ECO:0000256" key="10">
    <source>
        <dbReference type="ARBA" id="ARBA00023136"/>
    </source>
</evidence>
<dbReference type="InterPro" id="IPR041489">
    <property type="entry name" value="PDZ_6"/>
</dbReference>
<evidence type="ECO:0000256" key="7">
    <source>
        <dbReference type="ARBA" id="ARBA00022833"/>
    </source>
</evidence>
<protein>
    <recommendedName>
        <fullName evidence="11">Zinc metalloprotease</fullName>
        <ecNumber evidence="11">3.4.24.-</ecNumber>
    </recommendedName>
</protein>
<dbReference type="AlphaFoldDB" id="A0A1A9MD78"/>
<evidence type="ECO:0000256" key="8">
    <source>
        <dbReference type="ARBA" id="ARBA00022989"/>
    </source>
</evidence>
<dbReference type="InterPro" id="IPR001478">
    <property type="entry name" value="PDZ"/>
</dbReference>
<dbReference type="GO" id="GO:0046872">
    <property type="term" value="F:metal ion binding"/>
    <property type="evidence" value="ECO:0007669"/>
    <property type="project" value="UniProtKB-KW"/>
</dbReference>
<organism evidence="14 15">
    <name type="scientific">Xanthomonas floridensis</name>
    <dbReference type="NCBI Taxonomy" id="1843580"/>
    <lineage>
        <taxon>Bacteria</taxon>
        <taxon>Pseudomonadati</taxon>
        <taxon>Pseudomonadota</taxon>
        <taxon>Gammaproteobacteria</taxon>
        <taxon>Lysobacterales</taxon>
        <taxon>Lysobacteraceae</taxon>
        <taxon>Xanthomonas</taxon>
    </lineage>
</organism>
<evidence type="ECO:0000259" key="12">
    <source>
        <dbReference type="PROSITE" id="PS50106"/>
    </source>
</evidence>
<proteinExistence type="inferred from homology"/>
<evidence type="ECO:0000256" key="3">
    <source>
        <dbReference type="ARBA" id="ARBA00007931"/>
    </source>
</evidence>
<accession>A0A1A9MD78</accession>
<dbReference type="RefSeq" id="WP_064509074.1">
    <property type="nucleotide sequence ID" value="NZ_JAYFSN010000019.1"/>
</dbReference>
<keyword evidence="5 11" id="KW-0812">Transmembrane</keyword>
<comment type="subcellular location">
    <subcellularLocation>
        <location evidence="2">Membrane</location>
        <topology evidence="2">Multi-pass membrane protein</topology>
    </subcellularLocation>
</comment>
<evidence type="ECO:0000256" key="11">
    <source>
        <dbReference type="RuleBase" id="RU362031"/>
    </source>
</evidence>
<evidence type="ECO:0000313" key="14">
    <source>
        <dbReference type="EMBL" id="OAG67540.1"/>
    </source>
</evidence>
<dbReference type="GO" id="GO:0016020">
    <property type="term" value="C:membrane"/>
    <property type="evidence" value="ECO:0007669"/>
    <property type="project" value="UniProtKB-SubCell"/>
</dbReference>
<dbReference type="Pfam" id="PF17820">
    <property type="entry name" value="PDZ_6"/>
    <property type="match status" value="1"/>
</dbReference>
<dbReference type="InterPro" id="IPR008915">
    <property type="entry name" value="Peptidase_M50"/>
</dbReference>
<dbReference type="Proteomes" id="UP001303614">
    <property type="component" value="Unassembled WGS sequence"/>
</dbReference>
<dbReference type="Proteomes" id="UP000077659">
    <property type="component" value="Unassembled WGS sequence"/>
</dbReference>
<dbReference type="InterPro" id="IPR004387">
    <property type="entry name" value="Pept_M50_Zn"/>
</dbReference>
<dbReference type="EMBL" id="LXNG01000016">
    <property type="protein sequence ID" value="OAG67540.1"/>
    <property type="molecule type" value="Genomic_DNA"/>
</dbReference>
<evidence type="ECO:0000313" key="16">
    <source>
        <dbReference type="Proteomes" id="UP001303614"/>
    </source>
</evidence>
<feature type="domain" description="PDZ" evidence="12">
    <location>
        <begin position="223"/>
        <end position="253"/>
    </location>
</feature>
<keyword evidence="6 11" id="KW-0378">Hydrolase</keyword>
<keyword evidence="10 11" id="KW-0472">Membrane</keyword>
<dbReference type="NCBIfam" id="TIGR00054">
    <property type="entry name" value="RIP metalloprotease RseP"/>
    <property type="match status" value="1"/>
</dbReference>
<dbReference type="OrthoDB" id="9782003at2"/>
<keyword evidence="11" id="KW-0479">Metal-binding</keyword>
<dbReference type="Pfam" id="PF02163">
    <property type="entry name" value="Peptidase_M50"/>
    <property type="match status" value="1"/>
</dbReference>
<dbReference type="PROSITE" id="PS50106">
    <property type="entry name" value="PDZ"/>
    <property type="match status" value="1"/>
</dbReference>
<feature type="transmembrane region" description="Helical" evidence="11">
    <location>
        <begin position="98"/>
        <end position="120"/>
    </location>
</feature>
<feature type="transmembrane region" description="Helical" evidence="11">
    <location>
        <begin position="377"/>
        <end position="410"/>
    </location>
</feature>
<evidence type="ECO:0000256" key="2">
    <source>
        <dbReference type="ARBA" id="ARBA00004141"/>
    </source>
</evidence>
<dbReference type="STRING" id="1843580.A7D17_17365"/>
<dbReference type="GO" id="GO:0004222">
    <property type="term" value="F:metalloendopeptidase activity"/>
    <property type="evidence" value="ECO:0007669"/>
    <property type="project" value="InterPro"/>
</dbReference>
<dbReference type="CDD" id="cd06163">
    <property type="entry name" value="S2P-M50_PDZ_RseP-like"/>
    <property type="match status" value="2"/>
</dbReference>
<evidence type="ECO:0000256" key="9">
    <source>
        <dbReference type="ARBA" id="ARBA00023049"/>
    </source>
</evidence>
<keyword evidence="8 11" id="KW-1133">Transmembrane helix</keyword>
<dbReference type="PANTHER" id="PTHR42837:SF2">
    <property type="entry name" value="MEMBRANE METALLOPROTEASE ARASP2, CHLOROPLASTIC-RELATED"/>
    <property type="match status" value="1"/>
</dbReference>
<dbReference type="InterPro" id="IPR036034">
    <property type="entry name" value="PDZ_sf"/>
</dbReference>
<dbReference type="GO" id="GO:0006508">
    <property type="term" value="P:proteolysis"/>
    <property type="evidence" value="ECO:0007669"/>
    <property type="project" value="UniProtKB-KW"/>
</dbReference>
<comment type="similarity">
    <text evidence="3 11">Belongs to the peptidase M50B family.</text>
</comment>
<evidence type="ECO:0000256" key="1">
    <source>
        <dbReference type="ARBA" id="ARBA00001947"/>
    </source>
</evidence>
<dbReference type="PANTHER" id="PTHR42837">
    <property type="entry name" value="REGULATOR OF SIGMA-E PROTEASE RSEP"/>
    <property type="match status" value="1"/>
</dbReference>
<evidence type="ECO:0000256" key="4">
    <source>
        <dbReference type="ARBA" id="ARBA00022670"/>
    </source>
</evidence>
<sequence length="452" mass="48967">MGDFIGSVWWMIVSLGVLVTFHEFGHFWVARRCGVKVLRFSVGFGKPLWMRRDRHGTEFVVAAIPLGGYVRMLDEREGDVHPAEQDQAFNRKTVWQRIAIVAAGPIANLLLCMAMLWAMFVVGKQDYSATVGRADGLAAEAGLTPGERIVRIDGRSVSSWSDASMQLTTAAMDKRDIQLQTVADGVGSREHTLRLSQLPVGFDERRVASLAGIGWQFMLQPPVIAEVVPGSVADGLLKPGDRIVAIDGQPIRSADDIIPQVQALGEHGGLGMIEVARKGEQGEDRLALEIAPRKSPQGQWMIGIRPAAAPAPEYDSRQQYGLFAAVPAAIRETGKMTADSLGMMKRMLTGQASVKNISGPVTIARAANASAERGLDWFLYFLGLLSLSLAIINLMPIPILDGGHLLYYLIELIKGSPISERAMIAGQYVGLAVLAGLMGLAFYNDILGLVPR</sequence>
<keyword evidence="9 11" id="KW-0482">Metalloprotease</keyword>
<evidence type="ECO:0000256" key="6">
    <source>
        <dbReference type="ARBA" id="ARBA00022801"/>
    </source>
</evidence>
<keyword evidence="16" id="KW-1185">Reference proteome</keyword>
<keyword evidence="7 11" id="KW-0862">Zinc</keyword>
<comment type="caution">
    <text evidence="14">The sequence shown here is derived from an EMBL/GenBank/DDBJ whole genome shotgun (WGS) entry which is preliminary data.</text>
</comment>
<comment type="cofactor">
    <cofactor evidence="1 11">
        <name>Zn(2+)</name>
        <dbReference type="ChEBI" id="CHEBI:29105"/>
    </cofactor>
</comment>
<gene>
    <name evidence="13" type="primary">rseP</name>
    <name evidence="14" type="ORF">A7D17_17365</name>
    <name evidence="13" type="ORF">VB146_15520</name>
</gene>
<evidence type="ECO:0000313" key="15">
    <source>
        <dbReference type="Proteomes" id="UP000077659"/>
    </source>
</evidence>
<reference evidence="13 16" key="2">
    <citation type="submission" date="2023-12" db="EMBL/GenBank/DDBJ databases">
        <title>Genome sequencing of Xanthomonas floridensis.</title>
        <authorList>
            <person name="Greer S."/>
            <person name="Harrison J."/>
            <person name="Grant M."/>
            <person name="Vicente J."/>
            <person name="Studholme D."/>
        </authorList>
    </citation>
    <scope>NUCLEOTIDE SEQUENCE [LARGE SCALE GENOMIC DNA]</scope>
    <source>
        <strain evidence="13 16">WHRI 8848</strain>
    </source>
</reference>
<dbReference type="Gene3D" id="2.30.42.10">
    <property type="match status" value="2"/>
</dbReference>
<dbReference type="EMBL" id="JAYFSO010000020">
    <property type="protein sequence ID" value="MEA5125233.1"/>
    <property type="molecule type" value="Genomic_DNA"/>
</dbReference>
<name>A0A1A9MD78_9XANT</name>
<dbReference type="EC" id="3.4.24.-" evidence="11"/>
<evidence type="ECO:0000313" key="13">
    <source>
        <dbReference type="EMBL" id="MEA5125233.1"/>
    </source>
</evidence>
<dbReference type="SMART" id="SM00228">
    <property type="entry name" value="PDZ"/>
    <property type="match status" value="2"/>
</dbReference>
<evidence type="ECO:0000256" key="5">
    <source>
        <dbReference type="ARBA" id="ARBA00022692"/>
    </source>
</evidence>
<keyword evidence="4 14" id="KW-0645">Protease</keyword>
<feature type="transmembrane region" description="Helical" evidence="11">
    <location>
        <begin position="6"/>
        <end position="29"/>
    </location>
</feature>
<dbReference type="CDD" id="cd23081">
    <property type="entry name" value="cpPDZ_EcRseP-like"/>
    <property type="match status" value="1"/>
</dbReference>
<feature type="transmembrane region" description="Helical" evidence="11">
    <location>
        <begin position="422"/>
        <end position="443"/>
    </location>
</feature>
<reference evidence="14 15" key="1">
    <citation type="submission" date="2016-05" db="EMBL/GenBank/DDBJ databases">
        <title>Pathogenic, phenotypic and molecular characterisation of Xanthomonas nasturtii sp. nov. and Xanthomonas floridensis sp. nov., new species of Xanthomonas associated with watercress production in Florida.</title>
        <authorList>
            <person name="Vicente J.G."/>
            <person name="Rothwell S."/>
            <person name="Holub E.B."/>
            <person name="Studholme D.J."/>
        </authorList>
    </citation>
    <scope>NUCLEOTIDE SEQUENCE [LARGE SCALE GENOMIC DNA]</scope>
    <source>
        <strain evidence="14 15">WHRI 8848</strain>
    </source>
</reference>